<dbReference type="Gene3D" id="1.10.8.270">
    <property type="entry name" value="putative rabgap domain of human tbc1 domain family member 14 like domains"/>
    <property type="match status" value="1"/>
</dbReference>
<evidence type="ECO:0000313" key="2">
    <source>
        <dbReference type="EMBL" id="KAF7494889.1"/>
    </source>
</evidence>
<dbReference type="GO" id="GO:0005783">
    <property type="term" value="C:endoplasmic reticulum"/>
    <property type="evidence" value="ECO:0007669"/>
    <property type="project" value="TreeGrafter"/>
</dbReference>
<dbReference type="EMBL" id="WVUK01000051">
    <property type="protein sequence ID" value="KAF7494889.1"/>
    <property type="molecule type" value="Genomic_DNA"/>
</dbReference>
<dbReference type="OrthoDB" id="289721at2759"/>
<proteinExistence type="predicted"/>
<evidence type="ECO:0000313" key="3">
    <source>
        <dbReference type="EnsemblMetazoa" id="KAF7494889.1"/>
    </source>
</evidence>
<dbReference type="SUPFAM" id="SSF47923">
    <property type="entry name" value="Ypt/Rab-GAP domain of gyp1p"/>
    <property type="match status" value="2"/>
</dbReference>
<dbReference type="Gene3D" id="1.10.472.80">
    <property type="entry name" value="Ypt/Rab-GAP domain of gyp1p, domain 3"/>
    <property type="match status" value="1"/>
</dbReference>
<dbReference type="PROSITE" id="PS50086">
    <property type="entry name" value="TBC_RABGAP"/>
    <property type="match status" value="1"/>
</dbReference>
<dbReference type="Proteomes" id="UP000070412">
    <property type="component" value="Unassembled WGS sequence"/>
</dbReference>
<organism evidence="2">
    <name type="scientific">Sarcoptes scabiei</name>
    <name type="common">Itch mite</name>
    <name type="synonym">Acarus scabiei</name>
    <dbReference type="NCBI Taxonomy" id="52283"/>
    <lineage>
        <taxon>Eukaryota</taxon>
        <taxon>Metazoa</taxon>
        <taxon>Ecdysozoa</taxon>
        <taxon>Arthropoda</taxon>
        <taxon>Chelicerata</taxon>
        <taxon>Arachnida</taxon>
        <taxon>Acari</taxon>
        <taxon>Acariformes</taxon>
        <taxon>Sarcoptiformes</taxon>
        <taxon>Astigmata</taxon>
        <taxon>Psoroptidia</taxon>
        <taxon>Sarcoptoidea</taxon>
        <taxon>Sarcoptidae</taxon>
        <taxon>Sarcoptinae</taxon>
        <taxon>Sarcoptes</taxon>
    </lineage>
</organism>
<evidence type="ECO:0000313" key="4">
    <source>
        <dbReference type="Proteomes" id="UP000070412"/>
    </source>
</evidence>
<accession>A0A834RCU8</accession>
<name>A0A834RCU8_SARSC</name>
<feature type="domain" description="Rab-GAP TBC" evidence="1">
    <location>
        <begin position="104"/>
        <end position="317"/>
    </location>
</feature>
<reference evidence="3" key="3">
    <citation type="submission" date="2022-06" db="UniProtKB">
        <authorList>
            <consortium name="EnsemblMetazoa"/>
        </authorList>
    </citation>
    <scope>IDENTIFICATION</scope>
</reference>
<reference evidence="2" key="2">
    <citation type="submission" date="2020-01" db="EMBL/GenBank/DDBJ databases">
        <authorList>
            <person name="Korhonen P.K.K."/>
            <person name="Guangxu M.G."/>
            <person name="Wang T.W."/>
            <person name="Stroehlein A.J.S."/>
            <person name="Young N.D."/>
            <person name="Ang C.-S.A."/>
            <person name="Fernando D.W.F."/>
            <person name="Lu H.L."/>
            <person name="Taylor S.T."/>
            <person name="Ehtesham M.E.M."/>
            <person name="Najaraj S.H.N."/>
            <person name="Harsha G.H.G."/>
            <person name="Madugundu A.M."/>
            <person name="Renuse S.R."/>
            <person name="Holt D.H."/>
            <person name="Pandey A.P."/>
            <person name="Papenfuss A.P."/>
            <person name="Gasser R.B.G."/>
            <person name="Fischer K.F."/>
        </authorList>
    </citation>
    <scope>NUCLEOTIDE SEQUENCE</scope>
    <source>
        <strain evidence="2">SSS_KF_BRIS2020</strain>
    </source>
</reference>
<keyword evidence="4" id="KW-1185">Reference proteome</keyword>
<evidence type="ECO:0000259" key="1">
    <source>
        <dbReference type="PROSITE" id="PS50086"/>
    </source>
</evidence>
<sequence length="807" mass="94552">MDQVDDEDVTTTPEIVAFSNRLKVIEKISSPKIKQSLKEKARNLLGEFNRSRKDALNSLILPVASSPLPQQSRSIVFESESRSNESSYEQWLRAIRIVSRLPGGFSIITRKNVWLKLAEHYFQSLKIDCSSIVSNPCDRNDPMKHRESEQRMIEWQIIKDLHRTGSKMFNEDQRENLASLKKVLLGFARYNPKIGYCQGFNMLAAIVLEVMNGNTNDSLKVLIFLIENQLPRSYYDDNLRGISIDIMVVQSLLHSKYPLLAKHLDHLQARSFDQNLKIFIEPPLINAFTMQWFLTLFSNCLPKTTVLRVWDLILLEGNEILLRTALIIWNHLSEKILAVKSTDEFYTMMATITGELFENGLGMNPNDFIDSIYEMEPFPFVRLHEIRNNYCDQFVPIIDNRISLNQFKKCLLNLLNDSMSKFRFDDEDYDQEGSDDCGGQEGVNIEDKIMLWNWFLNNKKNFKVKLVTSINSRNENRFMITDDRCADDLLDRLDRSKSNENIGSVLLNSGERFFQIITKQLIRNCERIRNQYEINADYQEEEKMERKNRREEKATGTRRYDNLSNIKSFDVQSLTKQFRKLRQRQQQVQEMMCKDRCEKRFENKIVSGNKRRIFSTTVSKLLPSINEKQTNRMFVEQRLSTKKFPTNLETIDNSSDRIYSQHYEIDDAETESSEFVADQSINFTKLQDRFSIRNSKLQEERAYREDSASDMNCTTDRSSWPFENEFDKFQNHKNSQPEANSLWNFSIDSDPDRMIVEKEIDTKGKDLDENIEKESQCAELSPTEPNPLEKILQQFQAKLKQINLDQL</sequence>
<dbReference type="EnsemblMetazoa" id="SSS_971s_mrna">
    <property type="protein sequence ID" value="KAF7494889.1"/>
    <property type="gene ID" value="SSS_971"/>
</dbReference>
<dbReference type="PANTHER" id="PTHR13399:SF4">
    <property type="entry name" value="TBC1 DOMAIN FAMILY MEMBER 30"/>
    <property type="match status" value="1"/>
</dbReference>
<dbReference type="SMART" id="SM00164">
    <property type="entry name" value="TBC"/>
    <property type="match status" value="1"/>
</dbReference>
<gene>
    <name evidence="2" type="primary">SSS_971g</name>
    <name evidence="2" type="ORF">SSS_971</name>
</gene>
<dbReference type="PANTHER" id="PTHR13399">
    <property type="entry name" value="TRANSLOCON-ASSOCIATED PROTEIN TRAP , GAMMA SUBUNIT"/>
    <property type="match status" value="1"/>
</dbReference>
<dbReference type="AlphaFoldDB" id="A0A834RCU8"/>
<dbReference type="Pfam" id="PF00566">
    <property type="entry name" value="RabGAP-TBC"/>
    <property type="match status" value="1"/>
</dbReference>
<dbReference type="InterPro" id="IPR000195">
    <property type="entry name" value="Rab-GAP-TBC_dom"/>
</dbReference>
<dbReference type="InterPro" id="IPR035969">
    <property type="entry name" value="Rab-GAP_TBC_sf"/>
</dbReference>
<reference evidence="4" key="1">
    <citation type="journal article" date="2020" name="PLoS Negl. Trop. Dis.">
        <title>High-quality nuclear genome for Sarcoptes scabiei-A critical resource for a neglected parasite.</title>
        <authorList>
            <person name="Korhonen P.K."/>
            <person name="Gasser R.B."/>
            <person name="Ma G."/>
            <person name="Wang T."/>
            <person name="Stroehlein A.J."/>
            <person name="Young N.D."/>
            <person name="Ang C.S."/>
            <person name="Fernando D.D."/>
            <person name="Lu H.C."/>
            <person name="Taylor S."/>
            <person name="Reynolds S.L."/>
            <person name="Mofiz E."/>
            <person name="Najaraj S.H."/>
            <person name="Gowda H."/>
            <person name="Madugundu A."/>
            <person name="Renuse S."/>
            <person name="Holt D."/>
            <person name="Pandey A."/>
            <person name="Papenfuss A.T."/>
            <person name="Fischer K."/>
        </authorList>
    </citation>
    <scope>NUCLEOTIDE SEQUENCE [LARGE SCALE GENOMIC DNA]</scope>
</reference>
<protein>
    <submittedName>
        <fullName evidence="2">TBC1 domain family member 30</fullName>
    </submittedName>
</protein>